<dbReference type="AlphaFoldDB" id="A0AA39ZME8"/>
<organism evidence="1 2">
    <name type="scientific">Cercophora samala</name>
    <dbReference type="NCBI Taxonomy" id="330535"/>
    <lineage>
        <taxon>Eukaryota</taxon>
        <taxon>Fungi</taxon>
        <taxon>Dikarya</taxon>
        <taxon>Ascomycota</taxon>
        <taxon>Pezizomycotina</taxon>
        <taxon>Sordariomycetes</taxon>
        <taxon>Sordariomycetidae</taxon>
        <taxon>Sordariales</taxon>
        <taxon>Lasiosphaeriaceae</taxon>
        <taxon>Cercophora</taxon>
    </lineage>
</organism>
<dbReference type="Gene3D" id="1.25.40.10">
    <property type="entry name" value="Tetratricopeptide repeat domain"/>
    <property type="match status" value="1"/>
</dbReference>
<protein>
    <submittedName>
        <fullName evidence="1">Uncharacterized protein</fullName>
    </submittedName>
</protein>
<proteinExistence type="predicted"/>
<accession>A0AA39ZME8</accession>
<dbReference type="SUPFAM" id="SSF48452">
    <property type="entry name" value="TPR-like"/>
    <property type="match status" value="1"/>
</dbReference>
<reference evidence="1" key="1">
    <citation type="submission" date="2023-06" db="EMBL/GenBank/DDBJ databases">
        <title>Genome-scale phylogeny and comparative genomics of the fungal order Sordariales.</title>
        <authorList>
            <consortium name="Lawrence Berkeley National Laboratory"/>
            <person name="Hensen N."/>
            <person name="Bonometti L."/>
            <person name="Westerberg I."/>
            <person name="Brannstrom I.O."/>
            <person name="Guillou S."/>
            <person name="Cros-Aarteil S."/>
            <person name="Calhoun S."/>
            <person name="Haridas S."/>
            <person name="Kuo A."/>
            <person name="Mondo S."/>
            <person name="Pangilinan J."/>
            <person name="Riley R."/>
            <person name="Labutti K."/>
            <person name="Andreopoulos B."/>
            <person name="Lipzen A."/>
            <person name="Chen C."/>
            <person name="Yanf M."/>
            <person name="Daum C."/>
            <person name="Ng V."/>
            <person name="Clum A."/>
            <person name="Steindorff A."/>
            <person name="Ohm R."/>
            <person name="Martin F."/>
            <person name="Silar P."/>
            <person name="Natvig D."/>
            <person name="Lalanne C."/>
            <person name="Gautier V."/>
            <person name="Ament-Velasquez S.L."/>
            <person name="Kruys A."/>
            <person name="Hutchinson M.I."/>
            <person name="Powell A.J."/>
            <person name="Barry K."/>
            <person name="Miller A.N."/>
            <person name="Grigoriev I.V."/>
            <person name="Debuchy R."/>
            <person name="Gladieux P."/>
            <person name="Thoren M.H."/>
            <person name="Johannesson H."/>
        </authorList>
    </citation>
    <scope>NUCLEOTIDE SEQUENCE</scope>
    <source>
        <strain evidence="1">CBS 307.81</strain>
    </source>
</reference>
<dbReference type="Proteomes" id="UP001174997">
    <property type="component" value="Unassembled WGS sequence"/>
</dbReference>
<dbReference type="InterPro" id="IPR011990">
    <property type="entry name" value="TPR-like_helical_dom_sf"/>
</dbReference>
<evidence type="ECO:0000313" key="2">
    <source>
        <dbReference type="Proteomes" id="UP001174997"/>
    </source>
</evidence>
<gene>
    <name evidence="1" type="ORF">QBC41DRAFT_265524</name>
</gene>
<evidence type="ECO:0000313" key="1">
    <source>
        <dbReference type="EMBL" id="KAK0673851.1"/>
    </source>
</evidence>
<sequence>MAALPVAAMIMPRTFLVAARPLQRILVGGSGRVRVPPLLRNRAQQIRHIRYRIAKREDAAPKPVFTDEDIPPWEVWESLEKDPGLRTLPGLTTERMCQVVEIFCAIATHNDPAWQERLQSEFGIEPIVLHYTAATLWPVAGHKLSSFMMATASALGYIPSTVSLMRILSQINDFSEARLKQPFRDIHTRFRLLARTTRDPDILTVQGLIALREKDDNAALRFFEQAVIAAKKDTGVMPPLLPGDSSSHGDPFFLPGRPLRFAYEKSCYYKLGQLLRKKGELDRAREAFAVAATELRHTPALVEHARLVPLGRTAEENKYREVVLVSGAVALSVEASRQMVVDLLMKYEHPEIYSPKEFKEDPVDIRIVWDWCLLSVNMSQSKFPFANMTELEGVHKAIWSNRAKMSLVKQDEETGEVTLTIWVYPSRIPWLGNRTAEPERFDIKI</sequence>
<name>A0AA39ZME8_9PEZI</name>
<keyword evidence="2" id="KW-1185">Reference proteome</keyword>
<comment type="caution">
    <text evidence="1">The sequence shown here is derived from an EMBL/GenBank/DDBJ whole genome shotgun (WGS) entry which is preliminary data.</text>
</comment>
<dbReference type="EMBL" id="JAULSY010000004">
    <property type="protein sequence ID" value="KAK0673851.1"/>
    <property type="molecule type" value="Genomic_DNA"/>
</dbReference>